<feature type="domain" description="Carrier" evidence="8">
    <location>
        <begin position="2368"/>
        <end position="2443"/>
    </location>
</feature>
<dbReference type="InterPro" id="IPR000873">
    <property type="entry name" value="AMP-dep_synth/lig_dom"/>
</dbReference>
<protein>
    <recommendedName>
        <fullName evidence="8">Carrier domain-containing protein</fullName>
    </recommendedName>
</protein>
<dbReference type="Gene3D" id="3.30.559.30">
    <property type="entry name" value="Nonribosomal peptide synthetase, condensation domain"/>
    <property type="match status" value="1"/>
</dbReference>
<dbReference type="SUPFAM" id="SSF56801">
    <property type="entry name" value="Acetyl-CoA synthetase-like"/>
    <property type="match status" value="2"/>
</dbReference>
<dbReference type="InterPro" id="IPR006091">
    <property type="entry name" value="Acyl-CoA_Oxase/DH_mid-dom"/>
</dbReference>
<dbReference type="FunFam" id="3.40.50.980:FF:000001">
    <property type="entry name" value="Non-ribosomal peptide synthetase"/>
    <property type="match status" value="1"/>
</dbReference>
<dbReference type="GO" id="GO:0016627">
    <property type="term" value="F:oxidoreductase activity, acting on the CH-CH group of donors"/>
    <property type="evidence" value="ECO:0007669"/>
    <property type="project" value="InterPro"/>
</dbReference>
<dbReference type="SMART" id="SM00823">
    <property type="entry name" value="PKS_PP"/>
    <property type="match status" value="2"/>
</dbReference>
<dbReference type="InterPro" id="IPR025110">
    <property type="entry name" value="AMP-bd_C"/>
</dbReference>
<dbReference type="InterPro" id="IPR009081">
    <property type="entry name" value="PP-bd_ACP"/>
</dbReference>
<dbReference type="Gene3D" id="3.40.50.980">
    <property type="match status" value="2"/>
</dbReference>
<dbReference type="GO" id="GO:0050660">
    <property type="term" value="F:flavin adenine dinucleotide binding"/>
    <property type="evidence" value="ECO:0007669"/>
    <property type="project" value="InterPro"/>
</dbReference>
<dbReference type="GO" id="GO:0043041">
    <property type="term" value="P:amino acid activation for nonribosomal peptide biosynthetic process"/>
    <property type="evidence" value="ECO:0007669"/>
    <property type="project" value="TreeGrafter"/>
</dbReference>
<keyword evidence="7" id="KW-0274">FAD</keyword>
<comment type="cofactor">
    <cofactor evidence="2">
        <name>FAD</name>
        <dbReference type="ChEBI" id="CHEBI:57692"/>
    </cofactor>
</comment>
<evidence type="ECO:0000259" key="8">
    <source>
        <dbReference type="PROSITE" id="PS50075"/>
    </source>
</evidence>
<dbReference type="InterPro" id="IPR023213">
    <property type="entry name" value="CAT-like_dom_sf"/>
</dbReference>
<dbReference type="PROSITE" id="PS00012">
    <property type="entry name" value="PHOSPHOPANTETHEINE"/>
    <property type="match status" value="2"/>
</dbReference>
<dbReference type="CDD" id="cd05930">
    <property type="entry name" value="A_NRPS"/>
    <property type="match status" value="1"/>
</dbReference>
<comment type="caution">
    <text evidence="9">The sequence shown here is derived from an EMBL/GenBank/DDBJ whole genome shotgun (WGS) entry which is preliminary data.</text>
</comment>
<sequence>MWKMKVREDIIALKSQKESLIEKDLNRKCPDNNKAQISPKVKELLDWIRLTSKSDDKIIKGKEISKQFIYQSGKLGLFGMQIPIEFNGIDISVSEASQIIQQLAAIDITLTAFTILQHSCSYLIFKHASPEIKQEYLSKVSTGEMIGCFALSELAAGSNPRNMESTLTKHDDDSWVLNGSKCWLGGASIAGVFIVFAKHQSADELGISCFVVPASASGIEVGGEQNYLGVQGLDLRTVTFNNVVVRNTQRLGELGKGMQVAASSLLFGRTLASSLAIGVMKRCAQLMYRFASQRQISTGLLINNPVTELQLSWLIHAITSVTAISDQACGDFDHGVSVPASLCIAAKVLGSEFVWKATDNLVQLMGARGLDERNVASSLLRDSRFLRIGEGPTETLLMEIGSILATKDPENEFYFVEKLGAKEIWSKLYSSINEITRLCKIKEKGLEATYYYAGRVGVWAILYACIEHRYPLEQDTIIDWIKDNYNQELILIKNDLNRTRLGSQIDYIFEKINAYGVDIGSLDETIMTNLNKTSLFFSKECINNKENRFTDGAAKFYNDHKEDEVPLINIIKDSLLSSEITLTKSITTALLNEKIKSKVKRFAKRNKKSIVEVILTSLSVLLARISNQESISILVFNVKENSTYLFTYQYKPNDSIESNLVTLTGKVKQWSTPSEAIIDIIEKSRNDSPLMSLTTTTVCFCIGLPLQYKELEGIDICIALEEKNTEQSITWIHSAAFNQDTIKRRANNLIEFIDSIETPNRSVANLSIIPDSEKEEIRKYSSIKSMAKSGDKTLPELFYQCLELNSGGVALVGPNENLTYQQLEEKTNQIVAIIQEAGVKACDVVCLCMGRTTYFIASLLAIVKMGATFVVLNARHPVERNRTIIANTRCSIILSESSLANIVKEFDECVIEIDSELKSGNLRSISLSNQATPDSIAYISFTSGSTGEPKGVMVSHSALCLQLENRRSILNLCESDRLLYSAAPNFDVAIWELFGAFSAGCALIVNGDNQFNWEPKEAINTIIHYGVTHLQVPPTQLGLLINEKNIEKCCSLTCIITGGELLPNNVRESIHSKIKVNLYHFYGPTEAVIDTSYWQCKIGEQQSSTYIGLPCPHRQIYIFDHNMQQVPIGVPGEMYIAGKPLANGYLSGAKMTESLFIRKNPFTEEESKDSFMYKSGDKARFISGGGLEFLGRVDQQIKINGIRVEPGEIENVLESHASIMQLRVALRNRGQDKVNQFLVAYYVLFEGSIVDKRELRQFAKKRLPKEMVPSLFIELKALPLTSTGKLDIRALPEFADLHKIEASEIDLSTTVGKVRYIWQEVLGRPVNDEDVDFFEIGGHSLTAVKVLTQLRETVSTDIKMSDFLENSTVQGLARIIEEKGINIHVEKPTPMSREGVIPLSGTQENLWYLYKLNPHSAAYNCPEAFRLSGKICLSSLEKALNDIFKRHESLRTTFYELDGIPYQKIVPISEFKLDVWYFNHISEQQFSEESKKIVEKESARSFNLEKDYLFRVLFISNHDEHVIFWNFHHIIADGTSSANIFTNELNQLYTYYLRGENISLPEIAIQPIDYMHWYNTFMNESRRGGKLDFWRNMLEGVPSEVDITLGNSFPTNISDSGFRFYFQLPEEIVSQIDEFSKNNGFTQFEIMMAAFSVLIYIVSGEDDFTIGTVVAGRHHSVIENIIGNFANVVVTRHNGFKQTTILNYLESMRNKLTDIFENSDIPFDEVVSATCPNRKKNKNPLFNTFFSLYNGKRNHLNIGEAVPQGVLLNPGNSQFDLSLALFSDAGYINGYIEYKVDLFDKETVNRLFRYYIKTLNYILMSPDQSIDYIELVDSEERNTLVKDWNNERGPVATDKTLYEIFEEQVKLYPDNIAVKFEDKYLTYEELNKRANKLAHYLNNYGVNPTDLVGLCVQPSIEMFVGLLGIVKAGAGYVPLDPALPAARIDFIVKNSDSVVILTQSTLAKTVAHCGIDLILLDEENQLFNEYKETNPSHSIPADSILYMIFTSGSTGIPKGVQTQHYNVAALVCDTNHMECDKADVFAKVNNFAFDISTWEIWAPLLHGASITVVPDAIKLIPQEFSAFIKQQKITMLYLPTALYHMIATELPESFGGLKLLVVGGEALDPTKAHCVLESKAPPKGFINAYGPTEVTCSSAWFDVKKLSKDAKRVPIGKPITNTQFYVLNSEQSVLPIGAKGELYIGGAGVSKGYRKRPELTERHFLKNRLGSDIRFDKLYRTGDVVRYLPDGNLEFMGRTDHQVKIRGFRIEIGEIENILRKHPLIKAVIVLVQEESPGNKRLVAFVEFYEEHQNTSINTIRKYLLENLPAYMVPSVIKALNVLPLNNNGKIDRNKLNQIEIELGNEGGGLRYPRDYVELSLCLIWEEIVGFKKPTLDINFFESGGDSLRAVRLISEINKTFGKNLPLDTLYDSGNIESLALKIKSNDIDNENRILIPLAKNKFNNKPVFIVHPLSGSAMCYIPLATMLANPLYAFQSPLFYKQWGHESIDTVETLASMYIDEMLKVQERGPFVLGGWSFGGIIAFEMARQLELSGYEVSKLFLFDSVAPGKAHKELNMMKVLGLCLEEIVEQFGTHIDIDLENMSKLTHSEILDAVLNTIKEHGGFAPDADVTMLERMIDTCLANSRVSSKYTAGTVNIDTILFRAKDRSHMEEMLVFPNEAKERCLGWSQHISGDLIIEDIDGHHMSIMFQPNVNAISAVINKWMEKNN</sequence>
<dbReference type="Gene3D" id="3.40.50.1820">
    <property type="entry name" value="alpha/beta hydrolase"/>
    <property type="match status" value="1"/>
</dbReference>
<dbReference type="InterPro" id="IPR045851">
    <property type="entry name" value="AMP-bd_C_sf"/>
</dbReference>
<dbReference type="InterPro" id="IPR013786">
    <property type="entry name" value="AcylCoA_DH/ox_N"/>
</dbReference>
<proteinExistence type="inferred from homology"/>
<dbReference type="Pfam" id="PF13193">
    <property type="entry name" value="AMP-binding_C"/>
    <property type="match status" value="2"/>
</dbReference>
<dbReference type="InterPro" id="IPR036736">
    <property type="entry name" value="ACP-like_sf"/>
</dbReference>
<dbReference type="Pfam" id="PF02771">
    <property type="entry name" value="Acyl-CoA_dh_N"/>
    <property type="match status" value="1"/>
</dbReference>
<dbReference type="InterPro" id="IPR009075">
    <property type="entry name" value="AcylCo_DH/oxidase_C"/>
</dbReference>
<dbReference type="EMBL" id="NSCI01000021">
    <property type="protein sequence ID" value="RAW88993.1"/>
    <property type="molecule type" value="Genomic_DNA"/>
</dbReference>
<dbReference type="SUPFAM" id="SSF53474">
    <property type="entry name" value="alpha/beta-Hydrolases"/>
    <property type="match status" value="1"/>
</dbReference>
<dbReference type="GO" id="GO:0044550">
    <property type="term" value="P:secondary metabolite biosynthetic process"/>
    <property type="evidence" value="ECO:0007669"/>
    <property type="project" value="TreeGrafter"/>
</dbReference>
<dbReference type="Pfam" id="PF00668">
    <property type="entry name" value="Condensation"/>
    <property type="match status" value="1"/>
</dbReference>
<dbReference type="Pfam" id="PF00550">
    <property type="entry name" value="PP-binding"/>
    <property type="match status" value="2"/>
</dbReference>
<dbReference type="Gene3D" id="2.30.38.10">
    <property type="entry name" value="Luciferase, Domain 3"/>
    <property type="match status" value="1"/>
</dbReference>
<dbReference type="Pfam" id="PF02770">
    <property type="entry name" value="Acyl-CoA_dh_M"/>
    <property type="match status" value="1"/>
</dbReference>
<comment type="cofactor">
    <cofactor evidence="1">
        <name>pantetheine 4'-phosphate</name>
        <dbReference type="ChEBI" id="CHEBI:47942"/>
    </cofactor>
</comment>
<keyword evidence="5" id="KW-0597">Phosphoprotein</keyword>
<dbReference type="SUPFAM" id="SSF52777">
    <property type="entry name" value="CoA-dependent acyltransferases"/>
    <property type="match status" value="2"/>
</dbReference>
<dbReference type="InterPro" id="IPR020845">
    <property type="entry name" value="AMP-binding_CS"/>
</dbReference>
<dbReference type="Gene3D" id="2.40.110.10">
    <property type="entry name" value="Butyryl-CoA Dehydrogenase, subunit A, domain 2"/>
    <property type="match status" value="1"/>
</dbReference>
<dbReference type="SUPFAM" id="SSF56645">
    <property type="entry name" value="Acyl-CoA dehydrogenase NM domain-like"/>
    <property type="match status" value="1"/>
</dbReference>
<dbReference type="CDD" id="cd00567">
    <property type="entry name" value="ACAD"/>
    <property type="match status" value="1"/>
</dbReference>
<dbReference type="InterPro" id="IPR036250">
    <property type="entry name" value="AcylCo_DH-like_C"/>
</dbReference>
<dbReference type="InterPro" id="IPR009100">
    <property type="entry name" value="AcylCoA_DH/oxidase_NM_dom_sf"/>
</dbReference>
<dbReference type="PANTHER" id="PTHR45527">
    <property type="entry name" value="NONRIBOSOMAL PEPTIDE SYNTHETASE"/>
    <property type="match status" value="1"/>
</dbReference>
<dbReference type="InterPro" id="IPR042099">
    <property type="entry name" value="ANL_N_sf"/>
</dbReference>
<evidence type="ECO:0000313" key="9">
    <source>
        <dbReference type="EMBL" id="RAW88993.1"/>
    </source>
</evidence>
<dbReference type="CDD" id="cd12117">
    <property type="entry name" value="A_NRPS_Srf_like"/>
    <property type="match status" value="1"/>
</dbReference>
<evidence type="ECO:0000313" key="10">
    <source>
        <dbReference type="Proteomes" id="UP000250870"/>
    </source>
</evidence>
<evidence type="ECO:0000256" key="7">
    <source>
        <dbReference type="ARBA" id="ARBA00022827"/>
    </source>
</evidence>
<dbReference type="NCBIfam" id="NF003417">
    <property type="entry name" value="PRK04813.1"/>
    <property type="match status" value="2"/>
</dbReference>
<dbReference type="Gene3D" id="1.20.140.10">
    <property type="entry name" value="Butyryl-CoA Dehydrogenase, subunit A, domain 3"/>
    <property type="match status" value="1"/>
</dbReference>
<comment type="similarity">
    <text evidence="3">Belongs to the acyl-CoA dehydrogenase family.</text>
</comment>
<dbReference type="SUPFAM" id="SSF47336">
    <property type="entry name" value="ACP-like"/>
    <property type="match status" value="2"/>
</dbReference>
<keyword evidence="6" id="KW-0285">Flavoprotein</keyword>
<evidence type="ECO:0000256" key="2">
    <source>
        <dbReference type="ARBA" id="ARBA00001974"/>
    </source>
</evidence>
<dbReference type="CDD" id="cd19531">
    <property type="entry name" value="LCL_NRPS-like"/>
    <property type="match status" value="1"/>
</dbReference>
<dbReference type="Proteomes" id="UP000250870">
    <property type="component" value="Unassembled WGS sequence"/>
</dbReference>
<dbReference type="InterPro" id="IPR037069">
    <property type="entry name" value="AcylCoA_DH/ox_N_sf"/>
</dbReference>
<dbReference type="PROSITE" id="PS50075">
    <property type="entry name" value="CARRIER"/>
    <property type="match status" value="2"/>
</dbReference>
<feature type="domain" description="Carrier" evidence="8">
    <location>
        <begin position="1305"/>
        <end position="1380"/>
    </location>
</feature>
<dbReference type="InterPro" id="IPR010071">
    <property type="entry name" value="AA_adenyl_dom"/>
</dbReference>
<dbReference type="GO" id="GO:0005737">
    <property type="term" value="C:cytoplasm"/>
    <property type="evidence" value="ECO:0007669"/>
    <property type="project" value="TreeGrafter"/>
</dbReference>
<dbReference type="GO" id="GO:0031177">
    <property type="term" value="F:phosphopantetheine binding"/>
    <property type="evidence" value="ECO:0007669"/>
    <property type="project" value="InterPro"/>
</dbReference>
<dbReference type="InterPro" id="IPR006162">
    <property type="entry name" value="Ppantetheine_attach_site"/>
</dbReference>
<evidence type="ECO:0000256" key="1">
    <source>
        <dbReference type="ARBA" id="ARBA00001957"/>
    </source>
</evidence>
<dbReference type="FunFam" id="3.30.300.30:FF:000015">
    <property type="entry name" value="Nonribosomal peptide synthase SidD"/>
    <property type="match status" value="1"/>
</dbReference>
<organism evidence="9 10">
    <name type="scientific">Photorhabdus laumondii subsp. clarkei</name>
    <dbReference type="NCBI Taxonomy" id="2029685"/>
    <lineage>
        <taxon>Bacteria</taxon>
        <taxon>Pseudomonadati</taxon>
        <taxon>Pseudomonadota</taxon>
        <taxon>Gammaproteobacteria</taxon>
        <taxon>Enterobacterales</taxon>
        <taxon>Morganellaceae</taxon>
        <taxon>Photorhabdus</taxon>
    </lineage>
</organism>
<dbReference type="PANTHER" id="PTHR45527:SF1">
    <property type="entry name" value="FATTY ACID SYNTHASE"/>
    <property type="match status" value="1"/>
</dbReference>
<gene>
    <name evidence="9" type="ORF">CKY01_14820</name>
</gene>
<dbReference type="InterPro" id="IPR029058">
    <property type="entry name" value="AB_hydrolase_fold"/>
</dbReference>
<evidence type="ECO:0000256" key="4">
    <source>
        <dbReference type="ARBA" id="ARBA00022450"/>
    </source>
</evidence>
<reference evidence="9 10" key="1">
    <citation type="journal article" date="2018" name="Int. J. Syst. Evol. Microbiol.">
        <title>Whole-genome-based revisit of Photorhabdus phylogeny: proposal for the elevation of most Photorhabdus subspecies to the species level and description of one novel species Photorhabdus bodei sp. nov., and one novel subspecies Photorhabdus laumondii subsp. clarkei subsp. nov.</title>
        <authorList>
            <person name="Machado R.A.R."/>
            <person name="Wuthrich D."/>
            <person name="Kuhnert P."/>
            <person name="Arce C.C.M."/>
            <person name="Thonen L."/>
            <person name="Ruiz C."/>
            <person name="Zhang X."/>
            <person name="Robert C.A.M."/>
            <person name="Karimi J."/>
            <person name="Kamali S."/>
            <person name="Ma J."/>
            <person name="Bruggmann R."/>
            <person name="Erb M."/>
        </authorList>
    </citation>
    <scope>NUCLEOTIDE SEQUENCE [LARGE SCALE GENOMIC DNA]</scope>
    <source>
        <strain evidence="9 10">BOJ-47</strain>
    </source>
</reference>
<dbReference type="InterPro" id="IPR046373">
    <property type="entry name" value="Acyl-CoA_Oxase/DH_mid-dom_sf"/>
</dbReference>
<dbReference type="InterPro" id="IPR020806">
    <property type="entry name" value="PKS_PP-bd"/>
</dbReference>
<evidence type="ECO:0000256" key="6">
    <source>
        <dbReference type="ARBA" id="ARBA00022630"/>
    </source>
</evidence>
<dbReference type="Pfam" id="PF00501">
    <property type="entry name" value="AMP-binding"/>
    <property type="match status" value="2"/>
</dbReference>
<dbReference type="Gene3D" id="1.10.540.10">
    <property type="entry name" value="Acyl-CoA dehydrogenase/oxidase, N-terminal domain"/>
    <property type="match status" value="1"/>
</dbReference>
<dbReference type="NCBIfam" id="TIGR01733">
    <property type="entry name" value="AA-adenyl-dom"/>
    <property type="match status" value="2"/>
</dbReference>
<dbReference type="PROSITE" id="PS00455">
    <property type="entry name" value="AMP_BINDING"/>
    <property type="match status" value="2"/>
</dbReference>
<dbReference type="SUPFAM" id="SSF47203">
    <property type="entry name" value="Acyl-CoA dehydrogenase C-terminal domain-like"/>
    <property type="match status" value="1"/>
</dbReference>
<accession>A0A329VDP7</accession>
<keyword evidence="4" id="KW-0596">Phosphopantetheine</keyword>
<dbReference type="InterPro" id="IPR001031">
    <property type="entry name" value="Thioesterase"/>
</dbReference>
<evidence type="ECO:0000256" key="5">
    <source>
        <dbReference type="ARBA" id="ARBA00022553"/>
    </source>
</evidence>
<dbReference type="Pfam" id="PF00975">
    <property type="entry name" value="Thioesterase"/>
    <property type="match status" value="1"/>
</dbReference>
<dbReference type="Pfam" id="PF00441">
    <property type="entry name" value="Acyl-CoA_dh_1"/>
    <property type="match status" value="1"/>
</dbReference>
<dbReference type="Gene3D" id="3.40.50.12780">
    <property type="entry name" value="N-terminal domain of ligase-like"/>
    <property type="match status" value="1"/>
</dbReference>
<dbReference type="Gene3D" id="1.10.1200.10">
    <property type="entry name" value="ACP-like"/>
    <property type="match status" value="2"/>
</dbReference>
<dbReference type="InterPro" id="IPR001242">
    <property type="entry name" value="Condensation_dom"/>
</dbReference>
<dbReference type="Gene3D" id="3.30.300.30">
    <property type="match status" value="2"/>
</dbReference>
<dbReference type="Gene3D" id="3.30.559.10">
    <property type="entry name" value="Chloramphenicol acetyltransferase-like domain"/>
    <property type="match status" value="1"/>
</dbReference>
<name>A0A329VDP7_9GAMM</name>
<evidence type="ECO:0000256" key="3">
    <source>
        <dbReference type="ARBA" id="ARBA00009347"/>
    </source>
</evidence>